<dbReference type="AlphaFoldDB" id="A0A0L8GC62"/>
<reference evidence="1" key="1">
    <citation type="submission" date="2015-07" db="EMBL/GenBank/DDBJ databases">
        <title>MeaNS - Measles Nucleotide Surveillance Program.</title>
        <authorList>
            <person name="Tran T."/>
            <person name="Druce J."/>
        </authorList>
    </citation>
    <scope>NUCLEOTIDE SEQUENCE</scope>
    <source>
        <strain evidence="1">UCB-OBI-ISO-001</strain>
        <tissue evidence="1">Gonad</tissue>
    </source>
</reference>
<protein>
    <submittedName>
        <fullName evidence="1">Uncharacterized protein</fullName>
    </submittedName>
</protein>
<evidence type="ECO:0000313" key="1">
    <source>
        <dbReference type="EMBL" id="KOF74429.1"/>
    </source>
</evidence>
<proteinExistence type="predicted"/>
<accession>A0A0L8GC62</accession>
<dbReference type="EMBL" id="KQ422677">
    <property type="protein sequence ID" value="KOF74429.1"/>
    <property type="molecule type" value="Genomic_DNA"/>
</dbReference>
<organism evidence="1">
    <name type="scientific">Octopus bimaculoides</name>
    <name type="common">California two-spotted octopus</name>
    <dbReference type="NCBI Taxonomy" id="37653"/>
    <lineage>
        <taxon>Eukaryota</taxon>
        <taxon>Metazoa</taxon>
        <taxon>Spiralia</taxon>
        <taxon>Lophotrochozoa</taxon>
        <taxon>Mollusca</taxon>
        <taxon>Cephalopoda</taxon>
        <taxon>Coleoidea</taxon>
        <taxon>Octopodiformes</taxon>
        <taxon>Octopoda</taxon>
        <taxon>Incirrata</taxon>
        <taxon>Octopodidae</taxon>
        <taxon>Octopus</taxon>
    </lineage>
</organism>
<gene>
    <name evidence="1" type="ORF">OCBIM_22036205mg</name>
</gene>
<name>A0A0L8GC62_OCTBM</name>
<sequence length="70" mass="8438">MIDEPLRNSRQIFHILCPVAVRDGRTHWDNFRSFNLHTRFLLRIFDKFSRISFSNHNGHISTLSHPFHFC</sequence>